<dbReference type="Gene3D" id="3.40.640.10">
    <property type="entry name" value="Type I PLP-dependent aspartate aminotransferase-like (Major domain)"/>
    <property type="match status" value="1"/>
</dbReference>
<dbReference type="GeneID" id="53317556"/>
<proteinExistence type="inferred from homology"/>
<evidence type="ECO:0000313" key="7">
    <source>
        <dbReference type="EMBL" id="AMW35777.1"/>
    </source>
</evidence>
<keyword evidence="8" id="KW-1185">Reference proteome</keyword>
<accession>A0A143DGD3</accession>
<dbReference type="CDD" id="cd00610">
    <property type="entry name" value="OAT_like"/>
    <property type="match status" value="1"/>
</dbReference>
<keyword evidence="5 6" id="KW-0663">Pyridoxal phosphate</keyword>
<keyword evidence="3 7" id="KW-0032">Aminotransferase</keyword>
<dbReference type="Pfam" id="PF00202">
    <property type="entry name" value="Aminotran_3"/>
    <property type="match status" value="1"/>
</dbReference>
<evidence type="ECO:0000256" key="4">
    <source>
        <dbReference type="ARBA" id="ARBA00022679"/>
    </source>
</evidence>
<dbReference type="OrthoDB" id="9801834at2"/>
<evidence type="ECO:0000256" key="6">
    <source>
        <dbReference type="RuleBase" id="RU003560"/>
    </source>
</evidence>
<dbReference type="AlphaFoldDB" id="A0A143DGD3"/>
<dbReference type="GO" id="GO:0030170">
    <property type="term" value="F:pyridoxal phosphate binding"/>
    <property type="evidence" value="ECO:0007669"/>
    <property type="project" value="InterPro"/>
</dbReference>
<reference evidence="7 8" key="1">
    <citation type="submission" date="2016-02" db="EMBL/GenBank/DDBJ databases">
        <title>Complete Genome of H5569, the type strain of the newly described species Haematospirillium jordaniae.</title>
        <authorList>
            <person name="Nicholson A.C."/>
            <person name="Humrighouse B.W."/>
            <person name="Loparov V."/>
            <person name="McQuiston J.R."/>
        </authorList>
    </citation>
    <scope>NUCLEOTIDE SEQUENCE [LARGE SCALE GENOMIC DNA]</scope>
    <source>
        <strain evidence="7 8">H5569</strain>
        <plasmid evidence="8">Plasmid unnamed 2</plasmid>
    </source>
</reference>
<dbReference type="SUPFAM" id="SSF53383">
    <property type="entry name" value="PLP-dependent transferases"/>
    <property type="match status" value="1"/>
</dbReference>
<dbReference type="KEGG" id="hjo:AY555_10380"/>
<dbReference type="RefSeq" id="WP_066137056.1">
    <property type="nucleotide sequence ID" value="NZ_CP014527.1"/>
</dbReference>
<dbReference type="PIRSF" id="PIRSF000521">
    <property type="entry name" value="Transaminase_4ab_Lys_Orn"/>
    <property type="match status" value="1"/>
</dbReference>
<comment type="cofactor">
    <cofactor evidence="1">
        <name>pyridoxal 5'-phosphate</name>
        <dbReference type="ChEBI" id="CHEBI:597326"/>
    </cofactor>
</comment>
<dbReference type="Proteomes" id="UP000076066">
    <property type="component" value="Plasmid unnamed 2"/>
</dbReference>
<geneLocation type="plasmid" evidence="7 8">
    <name>unnamed 2</name>
</geneLocation>
<dbReference type="InterPro" id="IPR049704">
    <property type="entry name" value="Aminotrans_3_PPA_site"/>
</dbReference>
<organism evidence="7 8">
    <name type="scientific">Haematospirillum jordaniae</name>
    <dbReference type="NCBI Taxonomy" id="1549855"/>
    <lineage>
        <taxon>Bacteria</taxon>
        <taxon>Pseudomonadati</taxon>
        <taxon>Pseudomonadota</taxon>
        <taxon>Alphaproteobacteria</taxon>
        <taxon>Rhodospirillales</taxon>
        <taxon>Novispirillaceae</taxon>
        <taxon>Haematospirillum</taxon>
    </lineage>
</organism>
<dbReference type="InterPro" id="IPR015421">
    <property type="entry name" value="PyrdxlP-dep_Trfase_major"/>
</dbReference>
<evidence type="ECO:0000256" key="1">
    <source>
        <dbReference type="ARBA" id="ARBA00001933"/>
    </source>
</evidence>
<dbReference type="GO" id="GO:0004015">
    <property type="term" value="F:adenosylmethionine-8-amino-7-oxononanoate transaminase activity"/>
    <property type="evidence" value="ECO:0007669"/>
    <property type="project" value="TreeGrafter"/>
</dbReference>
<evidence type="ECO:0000256" key="3">
    <source>
        <dbReference type="ARBA" id="ARBA00022576"/>
    </source>
</evidence>
<dbReference type="PROSITE" id="PS00600">
    <property type="entry name" value="AA_TRANSFER_CLASS_3"/>
    <property type="match status" value="1"/>
</dbReference>
<dbReference type="InterPro" id="IPR015422">
    <property type="entry name" value="PyrdxlP-dep_Trfase_small"/>
</dbReference>
<dbReference type="InterPro" id="IPR015424">
    <property type="entry name" value="PyrdxlP-dep_Trfase"/>
</dbReference>
<dbReference type="PANTHER" id="PTHR42684:SF3">
    <property type="entry name" value="ADENOSYLMETHIONINE-8-AMINO-7-OXONONANOATE AMINOTRANSFERASE"/>
    <property type="match status" value="1"/>
</dbReference>
<dbReference type="Gene3D" id="3.90.1150.10">
    <property type="entry name" value="Aspartate Aminotransferase, domain 1"/>
    <property type="match status" value="1"/>
</dbReference>
<gene>
    <name evidence="7" type="ORF">AY555_10380</name>
</gene>
<evidence type="ECO:0000256" key="5">
    <source>
        <dbReference type="ARBA" id="ARBA00022898"/>
    </source>
</evidence>
<dbReference type="GO" id="GO:0009102">
    <property type="term" value="P:biotin biosynthetic process"/>
    <property type="evidence" value="ECO:0007669"/>
    <property type="project" value="TreeGrafter"/>
</dbReference>
<keyword evidence="7" id="KW-0614">Plasmid</keyword>
<evidence type="ECO:0000313" key="8">
    <source>
        <dbReference type="Proteomes" id="UP000076066"/>
    </source>
</evidence>
<dbReference type="EMBL" id="CP014527">
    <property type="protein sequence ID" value="AMW35777.1"/>
    <property type="molecule type" value="Genomic_DNA"/>
</dbReference>
<dbReference type="FunFam" id="3.40.640.10:FF:000014">
    <property type="entry name" value="Adenosylmethionine-8-amino-7-oxononanoate aminotransferase, probable"/>
    <property type="match status" value="1"/>
</dbReference>
<evidence type="ECO:0000256" key="2">
    <source>
        <dbReference type="ARBA" id="ARBA00008954"/>
    </source>
</evidence>
<sequence>MISNTLRDADLRHVLHPYTNLVAHEKKGPFVIVRGEGVRVFDEMGKEYIEGMSGLWCASLGFTQPRLRDAAVRQMDTLPFFHQFASKSHPPGIRLAERLVAMAPVPMARVFFANSGSEANDTVVKIVRYINHVMGRPHKKKIISRHRAYHGVTLASASLTGLPANHRAFDLPMPGVLHATCPHFYRQASANEDEGRFVERLAMELEQMIQSEGPDTIAAFFAEPVMGAGGVIIPPAGYFPRIQAVLDKYDILLVADEVICGFGRTGNPWGSQTFDLKPDIITSAKALSAAWMPIAAVMVSQKVWEPLQRGAGEIGTFGHGFTYSGHPVAAAVALEALDIYEQDGIFERVGSLSGRFLAHLHAFSDHPLIGNVRGIGLIGALELVADKETRTPFDPARAMAASLVDACQEEGLILRALAGDIVAFCPPLVISPDDLDVMFERFRRALERWTLQIHPLPF</sequence>
<comment type="similarity">
    <text evidence="2 6">Belongs to the class-III pyridoxal-phosphate-dependent aminotransferase family.</text>
</comment>
<keyword evidence="4 7" id="KW-0808">Transferase</keyword>
<name>A0A143DGD3_9PROT</name>
<dbReference type="NCBIfam" id="NF004767">
    <property type="entry name" value="PRK06105.1"/>
    <property type="match status" value="1"/>
</dbReference>
<dbReference type="GO" id="GO:0009448">
    <property type="term" value="P:gamma-aminobutyric acid metabolic process"/>
    <property type="evidence" value="ECO:0007669"/>
    <property type="project" value="TreeGrafter"/>
</dbReference>
<dbReference type="InterPro" id="IPR005814">
    <property type="entry name" value="Aminotrans_3"/>
</dbReference>
<protein>
    <submittedName>
        <fullName evidence="7">Aminotransferase</fullName>
    </submittedName>
</protein>
<dbReference type="PANTHER" id="PTHR42684">
    <property type="entry name" value="ADENOSYLMETHIONINE-8-AMINO-7-OXONONANOATE AMINOTRANSFERASE"/>
    <property type="match status" value="1"/>
</dbReference>